<comment type="function">
    <text evidence="6">Probable zinc metalloprotease whose natural substrate is unknown.</text>
</comment>
<feature type="binding site" evidence="6">
    <location>
        <position position="152"/>
    </location>
    <ligand>
        <name>Zn(2+)</name>
        <dbReference type="ChEBI" id="CHEBI:29105"/>
        <label>2</label>
    </ligand>
</feature>
<feature type="active site" description="Proton acceptor" evidence="6">
    <location>
        <position position="142"/>
    </location>
</feature>
<keyword evidence="4 6" id="KW-0862">Zinc</keyword>
<dbReference type="InterPro" id="IPR012091">
    <property type="entry name" value="Pept_M54_archaemetzncn_arc/bac"/>
</dbReference>
<keyword evidence="3 6" id="KW-0378">Hydrolase</keyword>
<dbReference type="GO" id="GO:0006508">
    <property type="term" value="P:proteolysis"/>
    <property type="evidence" value="ECO:0007669"/>
    <property type="project" value="UniProtKB-UniRule"/>
</dbReference>
<feature type="binding site" evidence="6">
    <location>
        <position position="141"/>
    </location>
    <ligand>
        <name>Zn(2+)</name>
        <dbReference type="ChEBI" id="CHEBI:29105"/>
        <label>1</label>
        <note>catalytic</note>
    </ligand>
</feature>
<feature type="binding site" evidence="6">
    <location>
        <position position="176"/>
    </location>
    <ligand>
        <name>Zn(2+)</name>
        <dbReference type="ChEBI" id="CHEBI:29105"/>
        <label>2</label>
    </ligand>
</feature>
<accession>A0A7C4JLJ4</accession>
<dbReference type="InterPro" id="IPR024079">
    <property type="entry name" value="MetalloPept_cat_dom_sf"/>
</dbReference>
<evidence type="ECO:0000256" key="3">
    <source>
        <dbReference type="ARBA" id="ARBA00022801"/>
    </source>
</evidence>
<evidence type="ECO:0000256" key="2">
    <source>
        <dbReference type="ARBA" id="ARBA00022723"/>
    </source>
</evidence>
<keyword evidence="5 6" id="KW-0482">Metalloprotease</keyword>
<organism evidence="8">
    <name type="scientific">Staphylothermus marinus</name>
    <dbReference type="NCBI Taxonomy" id="2280"/>
    <lineage>
        <taxon>Archaea</taxon>
        <taxon>Thermoproteota</taxon>
        <taxon>Thermoprotei</taxon>
        <taxon>Desulfurococcales</taxon>
        <taxon>Desulfurococcaceae</taxon>
        <taxon>Staphylothermus</taxon>
    </lineage>
</organism>
<dbReference type="Gene3D" id="3.40.390.10">
    <property type="entry name" value="Collagenase (Catalytic Domain)"/>
    <property type="match status" value="1"/>
</dbReference>
<keyword evidence="1 6" id="KW-0645">Protease</keyword>
<gene>
    <name evidence="6" type="primary">amzA</name>
    <name evidence="7" type="ORF">ENU09_02545</name>
    <name evidence="8" type="ORF">ENU20_01295</name>
</gene>
<dbReference type="PANTHER" id="PTHR15910">
    <property type="entry name" value="ARCHAEMETZINCIN"/>
    <property type="match status" value="1"/>
</dbReference>
<proteinExistence type="inferred from homology"/>
<name>A0A7C4JLJ4_STAMA</name>
<evidence type="ECO:0000256" key="1">
    <source>
        <dbReference type="ARBA" id="ARBA00022670"/>
    </source>
</evidence>
<evidence type="ECO:0000313" key="7">
    <source>
        <dbReference type="EMBL" id="HGQ59577.1"/>
    </source>
</evidence>
<dbReference type="GO" id="GO:0008270">
    <property type="term" value="F:zinc ion binding"/>
    <property type="evidence" value="ECO:0007669"/>
    <property type="project" value="UniProtKB-UniRule"/>
</dbReference>
<dbReference type="InterPro" id="IPR012962">
    <property type="entry name" value="Pept_M54_archaemetzincn"/>
</dbReference>
<dbReference type="CDD" id="cd11375">
    <property type="entry name" value="Peptidase_M54"/>
    <property type="match status" value="1"/>
</dbReference>
<feature type="binding site" evidence="6">
    <location>
        <position position="145"/>
    </location>
    <ligand>
        <name>Zn(2+)</name>
        <dbReference type="ChEBI" id="CHEBI:29105"/>
        <label>1</label>
        <note>catalytic</note>
    </ligand>
</feature>
<comment type="caution">
    <text evidence="8">The sequence shown here is derived from an EMBL/GenBank/DDBJ whole genome shotgun (WGS) entry which is preliminary data.</text>
</comment>
<dbReference type="EMBL" id="DTBP01000012">
    <property type="protein sequence ID" value="HGQ73702.1"/>
    <property type="molecule type" value="Genomic_DNA"/>
</dbReference>
<dbReference type="EMBL" id="DTBE01000067">
    <property type="protein sequence ID" value="HGQ59577.1"/>
    <property type="molecule type" value="Genomic_DNA"/>
</dbReference>
<feature type="binding site" evidence="6">
    <location>
        <position position="157"/>
    </location>
    <ligand>
        <name>Zn(2+)</name>
        <dbReference type="ChEBI" id="CHEBI:29105"/>
        <label>2</label>
    </ligand>
</feature>
<evidence type="ECO:0000256" key="5">
    <source>
        <dbReference type="ARBA" id="ARBA00023049"/>
    </source>
</evidence>
<dbReference type="SUPFAM" id="SSF55486">
    <property type="entry name" value="Metalloproteases ('zincins'), catalytic domain"/>
    <property type="match status" value="1"/>
</dbReference>
<dbReference type="GO" id="GO:0008237">
    <property type="term" value="F:metallopeptidase activity"/>
    <property type="evidence" value="ECO:0007669"/>
    <property type="project" value="UniProtKB-UniRule"/>
</dbReference>
<dbReference type="AlphaFoldDB" id="A0A7C4JLJ4"/>
<feature type="binding site" evidence="6">
    <location>
        <position position="151"/>
    </location>
    <ligand>
        <name>Zn(2+)</name>
        <dbReference type="ChEBI" id="CHEBI:29105"/>
        <label>1</label>
        <note>catalytic</note>
    </ligand>
</feature>
<sequence length="189" mass="21737">MGTVILLPLNKPFIIDFLEDLGSDVTDSLRRAGLNHVVMIWSEIVKIPMTCFDWSRMQYLAPCVIDWIRRFIRDRLVSTETYIVGLSYTDGYDKGLNFVFGEASVSENIAVVFTRRLDPAFYGSRRDYNLYYNRVVKEVVHELGHLLGLEHCSSKGCVMNFSNSVLEVDSKTRFFCNNCVRRVSGKTRV</sequence>
<evidence type="ECO:0000256" key="6">
    <source>
        <dbReference type="HAMAP-Rule" id="MF_01842"/>
    </source>
</evidence>
<reference evidence="8" key="1">
    <citation type="journal article" date="2020" name="mSystems">
        <title>Genome- and Community-Level Interaction Insights into Carbon Utilization and Element Cycling Functions of Hydrothermarchaeota in Hydrothermal Sediment.</title>
        <authorList>
            <person name="Zhou Z."/>
            <person name="Liu Y."/>
            <person name="Xu W."/>
            <person name="Pan J."/>
            <person name="Luo Z.H."/>
            <person name="Li M."/>
        </authorList>
    </citation>
    <scope>NUCLEOTIDE SEQUENCE [LARGE SCALE GENOMIC DNA]</scope>
    <source>
        <strain evidence="7">SpSt-638</strain>
        <strain evidence="8">SpSt-648</strain>
    </source>
</reference>
<keyword evidence="2 6" id="KW-0479">Metal-binding</keyword>
<comment type="cofactor">
    <cofactor evidence="6">
        <name>Zn(2+)</name>
        <dbReference type="ChEBI" id="CHEBI:29105"/>
    </cofactor>
    <text evidence="6">Binds 2 Zn(2+) ions per subunit. One is catalytic, whereas the other seems to have a structural role.</text>
</comment>
<dbReference type="EC" id="3.4.-.-" evidence="6"/>
<comment type="subunit">
    <text evidence="6">Monomer.</text>
</comment>
<dbReference type="HAMAP" id="MF_01842">
    <property type="entry name" value="Archaemetzincin"/>
    <property type="match status" value="1"/>
</dbReference>
<dbReference type="NCBIfam" id="NF033823">
    <property type="entry name" value="archmetzin"/>
    <property type="match status" value="1"/>
</dbReference>
<evidence type="ECO:0000313" key="8">
    <source>
        <dbReference type="EMBL" id="HGQ73702.1"/>
    </source>
</evidence>
<protein>
    <recommendedName>
        <fullName evidence="6">Archaemetzincin</fullName>
        <ecNumber evidence="6">3.4.-.-</ecNumber>
    </recommendedName>
</protein>
<evidence type="ECO:0000256" key="4">
    <source>
        <dbReference type="ARBA" id="ARBA00022833"/>
    </source>
</evidence>
<dbReference type="PIRSF" id="PIRSF005785">
    <property type="entry name" value="Zn-prot_arch"/>
    <property type="match status" value="1"/>
</dbReference>
<dbReference type="Pfam" id="PF07998">
    <property type="entry name" value="Peptidase_M54"/>
    <property type="match status" value="1"/>
</dbReference>
<dbReference type="PANTHER" id="PTHR15910:SF1">
    <property type="entry name" value="ARCHAEMETZINCIN-2"/>
    <property type="match status" value="1"/>
</dbReference>
<comment type="similarity">
    <text evidence="6">Belongs to the peptidase M54 family.</text>
</comment>
<feature type="binding site" evidence="6">
    <location>
        <position position="179"/>
    </location>
    <ligand>
        <name>Zn(2+)</name>
        <dbReference type="ChEBI" id="CHEBI:29105"/>
        <label>2</label>
    </ligand>
</feature>